<evidence type="ECO:0000256" key="1">
    <source>
        <dbReference type="ARBA" id="ARBA00001362"/>
    </source>
</evidence>
<feature type="site" description="Transition state stabilizer" evidence="9">
    <location>
        <position position="132"/>
    </location>
</feature>
<gene>
    <name evidence="11" type="ORF">FHS57_003399</name>
</gene>
<feature type="active site" description="Proton donor/acceptor" evidence="9">
    <location>
        <position position="236"/>
    </location>
</feature>
<accession>A0A7W5ZM81</accession>
<dbReference type="GO" id="GO:0008270">
    <property type="term" value="F:zinc ion binding"/>
    <property type="evidence" value="ECO:0007669"/>
    <property type="project" value="UniProtKB-UniRule"/>
</dbReference>
<dbReference type="CDD" id="cd14840">
    <property type="entry name" value="D-Ala-D-Ala_dipeptidase_Aad"/>
    <property type="match status" value="1"/>
</dbReference>
<comment type="cofactor">
    <cofactor evidence="9">
        <name>Zn(2+)</name>
        <dbReference type="ChEBI" id="CHEBI:29105"/>
    </cofactor>
    <text evidence="9">Binds 1 zinc ion per subunit.</text>
</comment>
<evidence type="ECO:0000256" key="7">
    <source>
        <dbReference type="ARBA" id="ARBA00023049"/>
    </source>
</evidence>
<dbReference type="RefSeq" id="WP_183975600.1">
    <property type="nucleotide sequence ID" value="NZ_JACIBY010000006.1"/>
</dbReference>
<dbReference type="EC" id="3.4.13.22" evidence="9"/>
<evidence type="ECO:0000256" key="8">
    <source>
        <dbReference type="ARBA" id="ARBA00023316"/>
    </source>
</evidence>
<dbReference type="GO" id="GO:0006508">
    <property type="term" value="P:proteolysis"/>
    <property type="evidence" value="ECO:0007669"/>
    <property type="project" value="UniProtKB-KW"/>
</dbReference>
<keyword evidence="8" id="KW-0961">Cell wall biogenesis/degradation</keyword>
<evidence type="ECO:0000313" key="11">
    <source>
        <dbReference type="EMBL" id="MBB3839393.1"/>
    </source>
</evidence>
<evidence type="ECO:0000256" key="3">
    <source>
        <dbReference type="ARBA" id="ARBA00022723"/>
    </source>
</evidence>
<dbReference type="SUPFAM" id="SSF55166">
    <property type="entry name" value="Hedgehog/DD-peptidase"/>
    <property type="match status" value="1"/>
</dbReference>
<keyword evidence="4 9" id="KW-0378">Hydrolase</keyword>
<proteinExistence type="inferred from homology"/>
<reference evidence="11 12" key="1">
    <citation type="submission" date="2020-08" db="EMBL/GenBank/DDBJ databases">
        <title>Genomic Encyclopedia of Type Strains, Phase IV (KMG-IV): sequencing the most valuable type-strain genomes for metagenomic binning, comparative biology and taxonomic classification.</title>
        <authorList>
            <person name="Goeker M."/>
        </authorList>
    </citation>
    <scope>NUCLEOTIDE SEQUENCE [LARGE SCALE GENOMIC DNA]</scope>
    <source>
        <strain evidence="11 12">DSM 17976</strain>
    </source>
</reference>
<keyword evidence="3 9" id="KW-0479">Metal-binding</keyword>
<comment type="caution">
    <text evidence="11">The sequence shown here is derived from an EMBL/GenBank/DDBJ whole genome shotgun (WGS) entry which is preliminary data.</text>
</comment>
<dbReference type="EMBL" id="JACIBY010000006">
    <property type="protein sequence ID" value="MBB3839393.1"/>
    <property type="molecule type" value="Genomic_DNA"/>
</dbReference>
<keyword evidence="10" id="KW-0812">Transmembrane</keyword>
<evidence type="ECO:0000313" key="12">
    <source>
        <dbReference type="Proteomes" id="UP000541352"/>
    </source>
</evidence>
<evidence type="ECO:0000256" key="6">
    <source>
        <dbReference type="ARBA" id="ARBA00022997"/>
    </source>
</evidence>
<keyword evidence="2 9" id="KW-0645">Protease</keyword>
<feature type="binding site" evidence="9">
    <location>
        <position position="239"/>
    </location>
    <ligand>
        <name>Zn(2+)</name>
        <dbReference type="ChEBI" id="CHEBI:29105"/>
        <note>catalytic</note>
    </ligand>
</feature>
<organism evidence="11 12">
    <name type="scientific">Runella defluvii</name>
    <dbReference type="NCBI Taxonomy" id="370973"/>
    <lineage>
        <taxon>Bacteria</taxon>
        <taxon>Pseudomonadati</taxon>
        <taxon>Bacteroidota</taxon>
        <taxon>Cytophagia</taxon>
        <taxon>Cytophagales</taxon>
        <taxon>Spirosomataceae</taxon>
        <taxon>Runella</taxon>
    </lineage>
</organism>
<dbReference type="HAMAP" id="MF_01924">
    <property type="entry name" value="A_A_dipeptidase"/>
    <property type="match status" value="1"/>
</dbReference>
<keyword evidence="6 9" id="KW-0224">Dipeptidase</keyword>
<feature type="transmembrane region" description="Helical" evidence="10">
    <location>
        <begin position="34"/>
        <end position="51"/>
    </location>
</feature>
<evidence type="ECO:0000256" key="9">
    <source>
        <dbReference type="HAMAP-Rule" id="MF_01924"/>
    </source>
</evidence>
<comment type="function">
    <text evidence="9">Catalyzes hydrolysis of the D-alanyl-D-alanine dipeptide.</text>
</comment>
<dbReference type="Proteomes" id="UP000541352">
    <property type="component" value="Unassembled WGS sequence"/>
</dbReference>
<feature type="binding site" evidence="9">
    <location>
        <position position="172"/>
    </location>
    <ligand>
        <name>Zn(2+)</name>
        <dbReference type="ChEBI" id="CHEBI:29105"/>
        <note>catalytic</note>
    </ligand>
</feature>
<comment type="similarity">
    <text evidence="9">Belongs to the peptidase M15D family.</text>
</comment>
<sequence length="256" mass="29522">MYNTFLKAKWTIGETVIGYWLSVIGYWFQRRRRIAALWLFVSLSLAGYAQTKVGTLEKKFIKHGLVDIQTLDPTLKVELKYSTTDNFIKEDVYGDLERAYLQPMAAQKLVKANQFLKQEKPTYTLLVYDGARPLSVTKIFWARMSHLPYNRREDFVADPAKGSIHNFGCAVDLTIADENGKPLDMGTIFDFFGVSAEPRREAEMLKSGKLSRQQVENRKLLRRVMLKAGFTSIQTEWWHFNALSRAKAKAKYGFIE</sequence>
<dbReference type="PANTHER" id="PTHR43126:SF2">
    <property type="entry name" value="D-ALANYL-D-ALANINE DIPEPTIDASE"/>
    <property type="match status" value="1"/>
</dbReference>
<dbReference type="GO" id="GO:0160237">
    <property type="term" value="F:D-Ala-D-Ala dipeptidase activity"/>
    <property type="evidence" value="ECO:0007669"/>
    <property type="project" value="UniProtKB-EC"/>
</dbReference>
<feature type="binding site" evidence="9">
    <location>
        <position position="165"/>
    </location>
    <ligand>
        <name>Zn(2+)</name>
        <dbReference type="ChEBI" id="CHEBI:29105"/>
        <note>catalytic</note>
    </ligand>
</feature>
<name>A0A7W5ZM81_9BACT</name>
<dbReference type="Gene3D" id="3.30.1380.10">
    <property type="match status" value="1"/>
</dbReference>
<keyword evidence="12" id="KW-1185">Reference proteome</keyword>
<protein>
    <recommendedName>
        <fullName evidence="9">D-alanyl-D-alanine dipeptidase</fullName>
        <shortName evidence="9">D-Ala-D-Ala dipeptidase</shortName>
        <ecNumber evidence="9">3.4.13.22</ecNumber>
    </recommendedName>
</protein>
<evidence type="ECO:0000256" key="2">
    <source>
        <dbReference type="ARBA" id="ARBA00022670"/>
    </source>
</evidence>
<dbReference type="Pfam" id="PF01427">
    <property type="entry name" value="Peptidase_M15"/>
    <property type="match status" value="1"/>
</dbReference>
<dbReference type="AlphaFoldDB" id="A0A7W5ZM81"/>
<dbReference type="InterPro" id="IPR000755">
    <property type="entry name" value="A_A_dipeptidase"/>
</dbReference>
<dbReference type="GO" id="GO:0071555">
    <property type="term" value="P:cell wall organization"/>
    <property type="evidence" value="ECO:0007669"/>
    <property type="project" value="UniProtKB-KW"/>
</dbReference>
<comment type="catalytic activity">
    <reaction evidence="1 9">
        <text>D-alanyl-D-alanine + H2O = 2 D-alanine</text>
        <dbReference type="Rhea" id="RHEA:20661"/>
        <dbReference type="ChEBI" id="CHEBI:15377"/>
        <dbReference type="ChEBI" id="CHEBI:57416"/>
        <dbReference type="ChEBI" id="CHEBI:57822"/>
        <dbReference type="EC" id="3.4.13.22"/>
    </reaction>
</comment>
<keyword evidence="10" id="KW-1133">Transmembrane helix</keyword>
<feature type="transmembrane region" description="Helical" evidence="10">
    <location>
        <begin position="12"/>
        <end position="28"/>
    </location>
</feature>
<dbReference type="InterPro" id="IPR009045">
    <property type="entry name" value="Zn_M74/Hedgehog-like"/>
</dbReference>
<keyword evidence="7 9" id="KW-0482">Metalloprotease</keyword>
<dbReference type="GO" id="GO:0008237">
    <property type="term" value="F:metallopeptidase activity"/>
    <property type="evidence" value="ECO:0007669"/>
    <property type="project" value="UniProtKB-KW"/>
</dbReference>
<keyword evidence="5 9" id="KW-0862">Zinc</keyword>
<evidence type="ECO:0000256" key="10">
    <source>
        <dbReference type="SAM" id="Phobius"/>
    </source>
</evidence>
<keyword evidence="10" id="KW-0472">Membrane</keyword>
<dbReference type="PANTHER" id="PTHR43126">
    <property type="entry name" value="D-ALANYL-D-ALANINE DIPEPTIDASE"/>
    <property type="match status" value="1"/>
</dbReference>
<evidence type="ECO:0000256" key="4">
    <source>
        <dbReference type="ARBA" id="ARBA00022801"/>
    </source>
</evidence>
<evidence type="ECO:0000256" key="5">
    <source>
        <dbReference type="ARBA" id="ARBA00022833"/>
    </source>
</evidence>